<feature type="region of interest" description="Disordered" evidence="6">
    <location>
        <begin position="527"/>
        <end position="561"/>
    </location>
</feature>
<evidence type="ECO:0000256" key="5">
    <source>
        <dbReference type="PROSITE-ProRule" id="PRU00047"/>
    </source>
</evidence>
<comment type="caution">
    <text evidence="9">The sequence shown here is derived from an EMBL/GenBank/DDBJ whole genome shotgun (WGS) entry which is preliminary data.</text>
</comment>
<feature type="domain" description="Integrase catalytic" evidence="8">
    <location>
        <begin position="1116"/>
        <end position="1237"/>
    </location>
</feature>
<dbReference type="PROSITE" id="PS50158">
    <property type="entry name" value="ZF_CCHC"/>
    <property type="match status" value="1"/>
</dbReference>
<dbReference type="GO" id="GO:0003964">
    <property type="term" value="F:RNA-directed DNA polymerase activity"/>
    <property type="evidence" value="ECO:0007669"/>
    <property type="project" value="UniProtKB-KW"/>
</dbReference>
<keyword evidence="2" id="KW-0378">Hydrolase</keyword>
<evidence type="ECO:0000256" key="2">
    <source>
        <dbReference type="ARBA" id="ARBA00022750"/>
    </source>
</evidence>
<keyword evidence="5" id="KW-0479">Metal-binding</keyword>
<dbReference type="GO" id="GO:0006508">
    <property type="term" value="P:proteolysis"/>
    <property type="evidence" value="ECO:0007669"/>
    <property type="project" value="UniProtKB-KW"/>
</dbReference>
<dbReference type="EMBL" id="BKCJ010005174">
    <property type="protein sequence ID" value="GEU65301.1"/>
    <property type="molecule type" value="Genomic_DNA"/>
</dbReference>
<evidence type="ECO:0000256" key="4">
    <source>
        <dbReference type="ARBA" id="ARBA00023268"/>
    </source>
</evidence>
<dbReference type="InterPro" id="IPR036397">
    <property type="entry name" value="RNaseH_sf"/>
</dbReference>
<dbReference type="PROSITE" id="PS50994">
    <property type="entry name" value="INTEGRASE"/>
    <property type="match status" value="1"/>
</dbReference>
<protein>
    <submittedName>
        <fullName evidence="9">Reverse transcriptase domain-containing protein</fullName>
    </submittedName>
</protein>
<dbReference type="InterPro" id="IPR001878">
    <property type="entry name" value="Znf_CCHC"/>
</dbReference>
<dbReference type="GO" id="GO:0015074">
    <property type="term" value="P:DNA integration"/>
    <property type="evidence" value="ECO:0007669"/>
    <property type="project" value="InterPro"/>
</dbReference>
<dbReference type="PANTHER" id="PTHR37984:SF5">
    <property type="entry name" value="PROTEIN NYNRIN-LIKE"/>
    <property type="match status" value="1"/>
</dbReference>
<evidence type="ECO:0000313" key="9">
    <source>
        <dbReference type="EMBL" id="GEU65301.1"/>
    </source>
</evidence>
<dbReference type="GO" id="GO:0004190">
    <property type="term" value="F:aspartic-type endopeptidase activity"/>
    <property type="evidence" value="ECO:0007669"/>
    <property type="project" value="UniProtKB-KW"/>
</dbReference>
<dbReference type="InterPro" id="IPR036875">
    <property type="entry name" value="Znf_CCHC_sf"/>
</dbReference>
<dbReference type="SMART" id="SM00343">
    <property type="entry name" value="ZnF_C2HC"/>
    <property type="match status" value="2"/>
</dbReference>
<dbReference type="InterPro" id="IPR056924">
    <property type="entry name" value="SH3_Tf2-1"/>
</dbReference>
<reference evidence="9" key="1">
    <citation type="journal article" date="2019" name="Sci. Rep.">
        <title>Draft genome of Tanacetum cinerariifolium, the natural source of mosquito coil.</title>
        <authorList>
            <person name="Yamashiro T."/>
            <person name="Shiraishi A."/>
            <person name="Satake H."/>
            <person name="Nakayama K."/>
        </authorList>
    </citation>
    <scope>NUCLEOTIDE SEQUENCE</scope>
</reference>
<keyword evidence="9" id="KW-0808">Transferase</keyword>
<name>A0A6L2LU25_TANCI</name>
<dbReference type="InterPro" id="IPR041577">
    <property type="entry name" value="RT_RNaseH_2"/>
</dbReference>
<dbReference type="Gene3D" id="3.30.420.10">
    <property type="entry name" value="Ribonuclease H-like superfamily/Ribonuclease H"/>
    <property type="match status" value="1"/>
</dbReference>
<dbReference type="InterPro" id="IPR043128">
    <property type="entry name" value="Rev_trsase/Diguanyl_cyclase"/>
</dbReference>
<keyword evidence="1" id="KW-0645">Protease</keyword>
<dbReference type="Pfam" id="PF08284">
    <property type="entry name" value="RVP_2"/>
    <property type="match status" value="1"/>
</dbReference>
<evidence type="ECO:0000256" key="1">
    <source>
        <dbReference type="ARBA" id="ARBA00022670"/>
    </source>
</evidence>
<dbReference type="Gene3D" id="3.10.10.10">
    <property type="entry name" value="HIV Type 1 Reverse Transcriptase, subunit A, domain 1"/>
    <property type="match status" value="1"/>
</dbReference>
<keyword evidence="3" id="KW-0238">DNA-binding</keyword>
<accession>A0A6L2LU25</accession>
<keyword evidence="5" id="KW-0862">Zinc</keyword>
<feature type="compositionally biased region" description="Low complexity" evidence="6">
    <location>
        <begin position="182"/>
        <end position="202"/>
    </location>
</feature>
<evidence type="ECO:0000259" key="8">
    <source>
        <dbReference type="PROSITE" id="PS50994"/>
    </source>
</evidence>
<feature type="compositionally biased region" description="Gly residues" evidence="6">
    <location>
        <begin position="542"/>
        <end position="551"/>
    </location>
</feature>
<dbReference type="Gene3D" id="3.30.70.270">
    <property type="match status" value="1"/>
</dbReference>
<dbReference type="Gene3D" id="4.10.60.10">
    <property type="entry name" value="Zinc finger, CCHC-type"/>
    <property type="match status" value="1"/>
</dbReference>
<gene>
    <name evidence="9" type="ORF">Tci_037279</name>
</gene>
<keyword evidence="9" id="KW-0695">RNA-directed DNA polymerase</keyword>
<dbReference type="SUPFAM" id="SSF53098">
    <property type="entry name" value="Ribonuclease H-like"/>
    <property type="match status" value="1"/>
</dbReference>
<dbReference type="SUPFAM" id="SSF57756">
    <property type="entry name" value="Retrovirus zinc finger-like domains"/>
    <property type="match status" value="1"/>
</dbReference>
<dbReference type="Pfam" id="PF17919">
    <property type="entry name" value="RT_RNaseH_2"/>
    <property type="match status" value="1"/>
</dbReference>
<dbReference type="Pfam" id="PF24626">
    <property type="entry name" value="SH3_Tf2-1"/>
    <property type="match status" value="1"/>
</dbReference>
<organism evidence="9">
    <name type="scientific">Tanacetum cinerariifolium</name>
    <name type="common">Dalmatian daisy</name>
    <name type="synonym">Chrysanthemum cinerariifolium</name>
    <dbReference type="NCBI Taxonomy" id="118510"/>
    <lineage>
        <taxon>Eukaryota</taxon>
        <taxon>Viridiplantae</taxon>
        <taxon>Streptophyta</taxon>
        <taxon>Embryophyta</taxon>
        <taxon>Tracheophyta</taxon>
        <taxon>Spermatophyta</taxon>
        <taxon>Magnoliopsida</taxon>
        <taxon>eudicotyledons</taxon>
        <taxon>Gunneridae</taxon>
        <taxon>Pentapetalae</taxon>
        <taxon>asterids</taxon>
        <taxon>campanulids</taxon>
        <taxon>Asterales</taxon>
        <taxon>Asteraceae</taxon>
        <taxon>Asteroideae</taxon>
        <taxon>Anthemideae</taxon>
        <taxon>Anthemidinae</taxon>
        <taxon>Tanacetum</taxon>
    </lineage>
</organism>
<keyword evidence="4" id="KW-0511">Multifunctional enzyme</keyword>
<dbReference type="InterPro" id="IPR001584">
    <property type="entry name" value="Integrase_cat-core"/>
</dbReference>
<sequence>MARLAFCDYHNMIAILEKSEHNINFHQIVDFVEASHIRYALTINPTVYVSYIRQFWSTARIKTANEETKILATVDAKPMTIFESSIRRNLKLNDKEGISTLPDAELFENLALIGYNILSNKKFTFQKGQFSHQWKFLIHTIMVYNFSKMIFDGMGEGSRTPTEPHHTPSPQASQSPHHDTLSPSHPTTSTEIIPTTTSTEIPTLRKYSRKATRIAQSKALPTAADEPASLLRDVSQGEAFPTITGFDARQDMKNIIKTSALPHDSTPRVTSLDADKGRGSMKIGEEAGVEKSTERGSNEIEEMVNVLTSLDATNILTSGVQVVSVPPAVEVSTVGGVPTVSSLVPTVSAIFTTASVVTPYSRCPREISAKDKGKEKMVESDTLKKKKLQEQIDVQVAREIEEEMATEDQRLNEQIARDTEIARIHAEEELKMMIDGLDRSIEMIAKHLHEYEQAAVDLTIREKIELINELQIEDFVPMSSKEEAERFKRKGVRLEQGSAKKMKTYEEVSKEDLKEMMQVVPVEEAENQIQNNSNSDNEHEGNGNGENGNGRNGNPNENNRDARPVAQECTYQDFMKCQPLNFKGMEGVVRLIRWFEKIEIVFYIRNCPKKYQVKELMKLMDEVYCRRNKIQKIDFELWNLAVKNNILVAYTQRFQELTMMCTKMVPEEEDQVEKTLERNNHRQQPPFKRPNVRGQNVARAYTAGNNKRKSYNGLLPLCNKCKLHHEWLYTMRCRKCNKIGNLTRDCKVTNSTTSTQRGQVVNLRVVTCFECRRKGHYRSDCPKLKDQNHGNKAGNKNETGEARGKAYVLGGGDANPDSNVVKGFVSTTFNTLLDVTPDALDVSYAAELADERISETNAILKGCTLGLLGHPFNIDLMPVELGSFEFIIGMHWLRVYSKIDLRFGYHQLKVREEDILKTMFRTRYGHYEFQVMPFRLTSTPTKNVNYDWSEKAKAKFQLLKQKLYSALILAFLEGFENFMVYCDASRKGLGAVLMQRKKVIAYTSCRLKIHEKNYTTHDLELGAKELNMRQRRWLELLSNYDSEIRYHPRKANVVADVLRRKEQNKPLRVRALVMTIEVGYLVEPNMKAEIAMCVSKCLTCAKVKAECQKPFGLLVQPVIPVWKWENVTMDFITKLPKTSTSQDTIWIIVDRLTKSAHFLLMKEIDSMEKLTRQYLKEVVSRHGVSVSIISYRDSKFTSCFWQSLNKALGTQLDMSTAYHLHTDGQSERTIQTLKDMLHACAIDFGKGWDRHLPLAEVGDPQLTGLKIIHETTKNIIQIKKCIQAARDRWKSYADRRREPLEFEVGDKILAKVGTLAYRLELPKQLIRFYNTFHVSNLKKYFADEQLAIPLDEIQIDDKLNFIEEPVEIMDREVKRLKQSRISIVKVR</sequence>
<feature type="region of interest" description="Disordered" evidence="6">
    <location>
        <begin position="677"/>
        <end position="696"/>
    </location>
</feature>
<dbReference type="PANTHER" id="PTHR37984">
    <property type="entry name" value="PROTEIN CBG26694"/>
    <property type="match status" value="1"/>
</dbReference>
<feature type="region of interest" description="Disordered" evidence="6">
    <location>
        <begin position="155"/>
        <end position="205"/>
    </location>
</feature>
<dbReference type="InterPro" id="IPR012337">
    <property type="entry name" value="RNaseH-like_sf"/>
</dbReference>
<dbReference type="SUPFAM" id="SSF56672">
    <property type="entry name" value="DNA/RNA polymerases"/>
    <property type="match status" value="1"/>
</dbReference>
<dbReference type="GO" id="GO:0008270">
    <property type="term" value="F:zinc ion binding"/>
    <property type="evidence" value="ECO:0007669"/>
    <property type="project" value="UniProtKB-KW"/>
</dbReference>
<keyword evidence="5" id="KW-0863">Zinc-finger</keyword>
<dbReference type="InterPro" id="IPR043502">
    <property type="entry name" value="DNA/RNA_pol_sf"/>
</dbReference>
<keyword evidence="2" id="KW-0064">Aspartyl protease</keyword>
<evidence type="ECO:0000259" key="7">
    <source>
        <dbReference type="PROSITE" id="PS50158"/>
    </source>
</evidence>
<evidence type="ECO:0000256" key="3">
    <source>
        <dbReference type="ARBA" id="ARBA00023125"/>
    </source>
</evidence>
<dbReference type="InterPro" id="IPR050951">
    <property type="entry name" value="Retrovirus_Pol_polyprotein"/>
</dbReference>
<proteinExistence type="predicted"/>
<evidence type="ECO:0000256" key="6">
    <source>
        <dbReference type="SAM" id="MobiDB-lite"/>
    </source>
</evidence>
<keyword evidence="9" id="KW-0548">Nucleotidyltransferase</keyword>
<feature type="domain" description="CCHC-type" evidence="7">
    <location>
        <begin position="768"/>
        <end position="783"/>
    </location>
</feature>
<dbReference type="GO" id="GO:0003677">
    <property type="term" value="F:DNA binding"/>
    <property type="evidence" value="ECO:0007669"/>
    <property type="project" value="UniProtKB-KW"/>
</dbReference>